<sequence length="107" mass="12446">MSYTNLIKNTLDILDLNITFNENSLKKERIKGRICQVFSGTLDYLAHSCPHCGAKEDGSIIRWSFTTCQILVNDVSEYQTYLRLKKRRFFCHSCDRTFVAETSLIEK</sequence>
<dbReference type="Pfam" id="PF14690">
    <property type="entry name" value="Zn_ribbon_ISL3"/>
    <property type="match status" value="1"/>
</dbReference>
<dbReference type="InterPro" id="IPR047951">
    <property type="entry name" value="Transpos_ISL3"/>
</dbReference>
<feature type="domain" description="Transposase IS204/IS1001/IS1096/IS1165 zinc-finger" evidence="1">
    <location>
        <begin position="47"/>
        <end position="94"/>
    </location>
</feature>
<gene>
    <name evidence="2" type="ORF">CI088_12225</name>
</gene>
<dbReference type="EMBL" id="PIEU01000108">
    <property type="protein sequence ID" value="PZL71233.1"/>
    <property type="molecule type" value="Genomic_DNA"/>
</dbReference>
<reference evidence="2 3" key="1">
    <citation type="submission" date="2017-11" db="EMBL/GenBank/DDBJ databases">
        <title>Draft genome sequence of Enterococcus plantarum TRW2 strain isolated from lettuce.</title>
        <authorList>
            <person name="Kim E.B."/>
            <person name="Marco M.L."/>
            <person name="Williams T.R."/>
            <person name="You I.H."/>
        </authorList>
    </citation>
    <scope>NUCLEOTIDE SEQUENCE [LARGE SCALE GENOMIC DNA]</scope>
    <source>
        <strain evidence="2 3">TRW2</strain>
    </source>
</reference>
<dbReference type="PANTHER" id="PTHR33498">
    <property type="entry name" value="TRANSPOSASE FOR INSERTION SEQUENCE ELEMENT IS1557"/>
    <property type="match status" value="1"/>
</dbReference>
<organism evidence="2 3">
    <name type="scientific">Enterococcus plantarum</name>
    <dbReference type="NCBI Taxonomy" id="1077675"/>
    <lineage>
        <taxon>Bacteria</taxon>
        <taxon>Bacillati</taxon>
        <taxon>Bacillota</taxon>
        <taxon>Bacilli</taxon>
        <taxon>Lactobacillales</taxon>
        <taxon>Enterococcaceae</taxon>
        <taxon>Enterococcus</taxon>
    </lineage>
</organism>
<dbReference type="RefSeq" id="WP_146237828.1">
    <property type="nucleotide sequence ID" value="NZ_PIEU01000108.1"/>
</dbReference>
<dbReference type="AlphaFoldDB" id="A0A2W3ZQT0"/>
<proteinExistence type="predicted"/>
<evidence type="ECO:0000259" key="1">
    <source>
        <dbReference type="Pfam" id="PF14690"/>
    </source>
</evidence>
<protein>
    <submittedName>
        <fullName evidence="2">ISL3 family transposase</fullName>
    </submittedName>
</protein>
<comment type="caution">
    <text evidence="2">The sequence shown here is derived from an EMBL/GenBank/DDBJ whole genome shotgun (WGS) entry which is preliminary data.</text>
</comment>
<dbReference type="PANTHER" id="PTHR33498:SF1">
    <property type="entry name" value="TRANSPOSASE FOR INSERTION SEQUENCE ELEMENT IS1557"/>
    <property type="match status" value="1"/>
</dbReference>
<evidence type="ECO:0000313" key="3">
    <source>
        <dbReference type="Proteomes" id="UP000249828"/>
    </source>
</evidence>
<name>A0A2W3ZQT0_9ENTE</name>
<evidence type="ECO:0000313" key="2">
    <source>
        <dbReference type="EMBL" id="PZL71233.1"/>
    </source>
</evidence>
<accession>A0A2W3ZQT0</accession>
<keyword evidence="3" id="KW-1185">Reference proteome</keyword>
<dbReference type="Proteomes" id="UP000249828">
    <property type="component" value="Unassembled WGS sequence"/>
</dbReference>
<dbReference type="InterPro" id="IPR029261">
    <property type="entry name" value="Transposase_Znf"/>
</dbReference>
<feature type="non-terminal residue" evidence="2">
    <location>
        <position position="107"/>
    </location>
</feature>